<sequence length="105" mass="11752">MTVILAIKPILSTHLLVPALDAGPQKSRPYQSDVYMACSIVVPRQAREQDSFGTFTFAVLNITIKYKCIFEKKSCSELTLTLVLNDYRLNQTATLLMGEPSQLEL</sequence>
<accession>A0A9Q5SR13</accession>
<dbReference type="Proteomes" id="UP000195975">
    <property type="component" value="Unassembled WGS sequence"/>
</dbReference>
<dbReference type="AlphaFoldDB" id="A0A9Q5SR13"/>
<name>A0A9Q5SR13_9BACT</name>
<evidence type="ECO:0000313" key="2">
    <source>
        <dbReference type="Proteomes" id="UP000195975"/>
    </source>
</evidence>
<gene>
    <name evidence="1" type="ORF">B5F96_11620</name>
</gene>
<comment type="caution">
    <text evidence="1">The sequence shown here is derived from an EMBL/GenBank/DDBJ whole genome shotgun (WGS) entry which is preliminary data.</text>
</comment>
<evidence type="ECO:0000313" key="1">
    <source>
        <dbReference type="EMBL" id="OUO04739.1"/>
    </source>
</evidence>
<organism evidence="1 2">
    <name type="scientific">Parabacteroides johnsonii</name>
    <dbReference type="NCBI Taxonomy" id="387661"/>
    <lineage>
        <taxon>Bacteria</taxon>
        <taxon>Pseudomonadati</taxon>
        <taxon>Bacteroidota</taxon>
        <taxon>Bacteroidia</taxon>
        <taxon>Bacteroidales</taxon>
        <taxon>Tannerellaceae</taxon>
        <taxon>Parabacteroides</taxon>
    </lineage>
</organism>
<dbReference type="EMBL" id="NFIJ01000011">
    <property type="protein sequence ID" value="OUO04739.1"/>
    <property type="molecule type" value="Genomic_DNA"/>
</dbReference>
<proteinExistence type="predicted"/>
<protein>
    <submittedName>
        <fullName evidence="1">Uncharacterized protein</fullName>
    </submittedName>
</protein>
<reference evidence="2" key="1">
    <citation type="submission" date="2017-04" db="EMBL/GenBank/DDBJ databases">
        <title>Function of individual gut microbiota members based on whole genome sequencing of pure cultures obtained from chicken caecum.</title>
        <authorList>
            <person name="Medvecky M."/>
            <person name="Cejkova D."/>
            <person name="Polansky O."/>
            <person name="Karasova D."/>
            <person name="Kubasova T."/>
            <person name="Cizek A."/>
            <person name="Rychlik I."/>
        </authorList>
    </citation>
    <scope>NUCLEOTIDE SEQUENCE [LARGE SCALE GENOMIC DNA]</scope>
    <source>
        <strain evidence="2">An42</strain>
    </source>
</reference>